<dbReference type="KEGG" id="cuh:BJN34_26375"/>
<evidence type="ECO:0000313" key="2">
    <source>
        <dbReference type="EMBL" id="AQV97392.1"/>
    </source>
</evidence>
<dbReference type="RefSeq" id="WP_078199765.1">
    <property type="nucleotide sequence ID" value="NZ_CP017758.1"/>
</dbReference>
<dbReference type="Proteomes" id="UP000189627">
    <property type="component" value="Chromosome 2"/>
</dbReference>
<protein>
    <submittedName>
        <fullName evidence="2">Extradiol ring-cleavage dioxygenase</fullName>
    </submittedName>
</protein>
<keyword evidence="2" id="KW-0223">Dioxygenase</keyword>
<dbReference type="Pfam" id="PF07746">
    <property type="entry name" value="LigA"/>
    <property type="match status" value="1"/>
</dbReference>
<dbReference type="InterPro" id="IPR036622">
    <property type="entry name" value="LigA_sf"/>
</dbReference>
<dbReference type="SUPFAM" id="SSF48076">
    <property type="entry name" value="LigA subunit of an aromatic-ring-opening dioxygenase LigAB"/>
    <property type="match status" value="1"/>
</dbReference>
<dbReference type="Gene3D" id="1.10.700.10">
    <property type="entry name" value="Dioxygenase LigAB, LigA subunit"/>
    <property type="match status" value="1"/>
</dbReference>
<reference evidence="3" key="1">
    <citation type="submission" date="2017-02" db="EMBL/GenBank/DDBJ databases">
        <title>Complete genome sequence of Cupriavidus necator strain NH9, a 3-chlorobenzoate degrader.</title>
        <authorList>
            <person name="Moriuchi R."/>
            <person name="Dohra H."/>
            <person name="Ogawa N."/>
        </authorList>
    </citation>
    <scope>NUCLEOTIDE SEQUENCE [LARGE SCALE GENOMIC DNA]</scope>
    <source>
        <strain evidence="3">NH9</strain>
    </source>
</reference>
<organism evidence="2 3">
    <name type="scientific">Cupriavidus necator</name>
    <name type="common">Alcaligenes eutrophus</name>
    <name type="synonym">Ralstonia eutropha</name>
    <dbReference type="NCBI Taxonomy" id="106590"/>
    <lineage>
        <taxon>Bacteria</taxon>
        <taxon>Pseudomonadati</taxon>
        <taxon>Pseudomonadota</taxon>
        <taxon>Betaproteobacteria</taxon>
        <taxon>Burkholderiales</taxon>
        <taxon>Burkholderiaceae</taxon>
        <taxon>Cupriavidus</taxon>
    </lineage>
</organism>
<gene>
    <name evidence="2" type="ORF">BJN34_26375</name>
</gene>
<accession>A0A1U9UXJ1</accession>
<dbReference type="EMBL" id="CP017758">
    <property type="protein sequence ID" value="AQV97392.1"/>
    <property type="molecule type" value="Genomic_DNA"/>
</dbReference>
<feature type="domain" description="Extradiol ring-cleavage dioxygenase LigAB LigA subunit" evidence="1">
    <location>
        <begin position="6"/>
        <end position="62"/>
    </location>
</feature>
<dbReference type="GO" id="GO:0051213">
    <property type="term" value="F:dioxygenase activity"/>
    <property type="evidence" value="ECO:0007669"/>
    <property type="project" value="UniProtKB-KW"/>
</dbReference>
<dbReference type="CDD" id="cd07321">
    <property type="entry name" value="Extradiol_Dioxygenase_3A_like"/>
    <property type="match status" value="1"/>
</dbReference>
<dbReference type="AlphaFoldDB" id="A0A1U9UXJ1"/>
<evidence type="ECO:0000259" key="1">
    <source>
        <dbReference type="Pfam" id="PF07746"/>
    </source>
</evidence>
<sequence>MSRNVLERVLHQLSVDRSAKQRFRDDPEAFLQRFALTEAERAMLTGFDVLGLQQAGVNPMLTMGFWQELSPERDMRAYMKKLRPVGASEALHSAALKQ</sequence>
<keyword evidence="2" id="KW-0560">Oxidoreductase</keyword>
<name>A0A1U9UXJ1_CUPNE</name>
<dbReference type="OrthoDB" id="3478734at2"/>
<dbReference type="InterPro" id="IPR011986">
    <property type="entry name" value="Xdiol_dOase_LigA"/>
</dbReference>
<proteinExistence type="predicted"/>
<evidence type="ECO:0000313" key="3">
    <source>
        <dbReference type="Proteomes" id="UP000189627"/>
    </source>
</evidence>